<dbReference type="InterPro" id="IPR034745">
    <property type="entry name" value="HSV_DUT"/>
</dbReference>
<keyword evidence="1" id="KW-0479">Metal-binding</keyword>
<evidence type="ECO:0000256" key="3">
    <source>
        <dbReference type="ARBA" id="ARBA00022842"/>
    </source>
</evidence>
<organismHost>
    <name type="scientific">Mus musculus</name>
    <name type="common">Mouse</name>
    <dbReference type="NCBI Taxonomy" id="10090"/>
</organismHost>
<dbReference type="InterPro" id="IPR036157">
    <property type="entry name" value="dUTPase-like_sf"/>
</dbReference>
<gene>
    <name evidence="7" type="primary">M72</name>
</gene>
<name>A8E1H9_MUHVK</name>
<feature type="domain" description="dUTPase-like" evidence="6">
    <location>
        <begin position="259"/>
        <end position="350"/>
    </location>
</feature>
<dbReference type="GO" id="GO:0004170">
    <property type="term" value="F:dUTP diphosphatase activity"/>
    <property type="evidence" value="ECO:0007669"/>
    <property type="project" value="InterPro"/>
</dbReference>
<dbReference type="InterPro" id="IPR029054">
    <property type="entry name" value="dUTPase-like"/>
</dbReference>
<sequence length="401" mass="45017">MAKHNRRKKLKRKIPTKPGMIKPNIPAPVRPNLPLSSPDSVLPQAMKDPFNIFDDDEPSEDTSSSEQSSRPPPREMMISSSCALREQTNSSFLNRFFPEDDESSENGAALAEINQLLRDGPEAPPREPTPKEARRPEKMQKIFFQTYGNDFKVEAHGDRLLAQNQRVVRLFERGRILGLGVKMNIPMGYCAVTNCFHPPGCVCVMDMAGYGPSDIRAQIVNISSGPLELPPNMLQIHIHMLPMLLPEPWQTINLMAPHQGDTYFDLRLRRPLSLPPRASKNLKFEAGHLCEEDASSCLVIPCRHLATKRVLLDPTVWRPNSLAVLRVLNASDEHVDLEAGMAMAKIIFTTPGITPFKPSLTSVMMSFDVPRSDLKLVKGGRRDYYRAEERMRSGRDSSNEG</sequence>
<feature type="region of interest" description="Disordered" evidence="5">
    <location>
        <begin position="116"/>
        <end position="136"/>
    </location>
</feature>
<dbReference type="HAMAP" id="MF_04031">
    <property type="entry name" value="HSV_DUT"/>
    <property type="match status" value="1"/>
</dbReference>
<reference evidence="7 8" key="2">
    <citation type="journal article" date="2008" name="J. Virol.">
        <title>Laboratory strains of murine cytomegalovirus are genetically similar to but phenotypically distinct from wild strains of virus.</title>
        <authorList>
            <person name="Smith L.M."/>
            <person name="McWhorter A.R."/>
            <person name="Masters L.L."/>
            <person name="Shellam G.R."/>
            <person name="Redwood A.J."/>
        </authorList>
    </citation>
    <scope>NUCLEOTIDE SEQUENCE [LARGE SCALE GENOMIC DNA]</scope>
    <source>
        <strain evidence="7">K181</strain>
    </source>
</reference>
<proteinExistence type="inferred from homology"/>
<dbReference type="Proteomes" id="UP000158680">
    <property type="component" value="Segment"/>
</dbReference>
<evidence type="ECO:0000313" key="7">
    <source>
        <dbReference type="EMBL" id="CAP08112.1"/>
    </source>
</evidence>
<evidence type="ECO:0000256" key="5">
    <source>
        <dbReference type="SAM" id="MobiDB-lite"/>
    </source>
</evidence>
<dbReference type="GO" id="GO:0046872">
    <property type="term" value="F:metal ion binding"/>
    <property type="evidence" value="ECO:0007669"/>
    <property type="project" value="UniProtKB-KW"/>
</dbReference>
<dbReference type="EMBL" id="AM886412">
    <property type="protein sequence ID" value="CAP08112.1"/>
    <property type="molecule type" value="Genomic_DNA"/>
</dbReference>
<evidence type="ECO:0000259" key="6">
    <source>
        <dbReference type="Pfam" id="PF00692"/>
    </source>
</evidence>
<feature type="region of interest" description="Disordered" evidence="5">
    <location>
        <begin position="1"/>
        <end position="77"/>
    </location>
</feature>
<reference evidence="7 8" key="1">
    <citation type="journal article" date="2005" name="J. Virol.">
        <title>Use of a murine cytomegalovirus K181-derived bacterial artificial chromosome as a vaccine vector for immunocontraception.</title>
        <authorList>
            <person name="Redwood A.J."/>
            <person name="Messerle M."/>
            <person name="Harvey N.L."/>
            <person name="Hardy C.M."/>
            <person name="Kozinowski U.H."/>
            <person name="Lawson M.A."/>
            <person name="Shellam G.R."/>
        </authorList>
    </citation>
    <scope>NUCLEOTIDE SEQUENCE [LARGE SCALE GENOMIC DNA]</scope>
    <source>
        <strain evidence="7">K181</strain>
    </source>
</reference>
<organism evidence="7 8">
    <name type="scientific">Murid herpesvirus 1 (strain K181)</name>
    <name type="common">MuHV-1</name>
    <name type="synonym">Mouse cytomegalovirus</name>
    <dbReference type="NCBI Taxonomy" id="69156"/>
    <lineage>
        <taxon>Viruses</taxon>
        <taxon>Duplodnaviria</taxon>
        <taxon>Heunggongvirae</taxon>
        <taxon>Peploviricota</taxon>
        <taxon>Herviviricetes</taxon>
        <taxon>Herpesvirales</taxon>
        <taxon>Orthoherpesviridae</taxon>
        <taxon>Betaherpesvirinae</taxon>
        <taxon>Muromegalovirus</taxon>
        <taxon>Muromegalovirus muridbeta1</taxon>
        <taxon>Murid herpesvirus 1</taxon>
    </lineage>
</organism>
<protein>
    <submittedName>
        <fullName evidence="7">M72 protein</fullName>
    </submittedName>
</protein>
<evidence type="ECO:0000256" key="1">
    <source>
        <dbReference type="ARBA" id="ARBA00022723"/>
    </source>
</evidence>
<feature type="compositionally biased region" description="Basic and acidic residues" evidence="5">
    <location>
        <begin position="119"/>
        <end position="136"/>
    </location>
</feature>
<dbReference type="SUPFAM" id="SSF51283">
    <property type="entry name" value="dUTPase-like"/>
    <property type="match status" value="1"/>
</dbReference>
<keyword evidence="4" id="KW-0546">Nucleotide metabolism</keyword>
<dbReference type="GO" id="GO:0046080">
    <property type="term" value="P:dUTP metabolic process"/>
    <property type="evidence" value="ECO:0007669"/>
    <property type="project" value="InterPro"/>
</dbReference>
<keyword evidence="2" id="KW-0378">Hydrolase</keyword>
<accession>A8E1H9</accession>
<evidence type="ECO:0000256" key="2">
    <source>
        <dbReference type="ARBA" id="ARBA00022801"/>
    </source>
</evidence>
<evidence type="ECO:0000256" key="4">
    <source>
        <dbReference type="ARBA" id="ARBA00023080"/>
    </source>
</evidence>
<dbReference type="Pfam" id="PF00692">
    <property type="entry name" value="dUTPase"/>
    <property type="match status" value="1"/>
</dbReference>
<keyword evidence="3" id="KW-0460">Magnesium</keyword>
<evidence type="ECO:0000313" key="8">
    <source>
        <dbReference type="Proteomes" id="UP000158680"/>
    </source>
</evidence>
<feature type="compositionally biased region" description="Basic residues" evidence="5">
    <location>
        <begin position="1"/>
        <end position="15"/>
    </location>
</feature>